<reference evidence="1" key="1">
    <citation type="submission" date="2016-10" db="EMBL/GenBank/DDBJ databases">
        <title>Sequence of Gallionella enrichment culture.</title>
        <authorList>
            <person name="Poehlein A."/>
            <person name="Muehling M."/>
            <person name="Daniel R."/>
        </authorList>
    </citation>
    <scope>NUCLEOTIDE SEQUENCE</scope>
</reference>
<protein>
    <submittedName>
        <fullName evidence="1">Uncharacterized protein</fullName>
    </submittedName>
</protein>
<dbReference type="AlphaFoldDB" id="A0A1J5RZ54"/>
<name>A0A1J5RZ54_9ZZZZ</name>
<accession>A0A1J5RZ54</accession>
<dbReference type="EMBL" id="MLJW01000134">
    <property type="protein sequence ID" value="OIQ97332.1"/>
    <property type="molecule type" value="Genomic_DNA"/>
</dbReference>
<organism evidence="1">
    <name type="scientific">mine drainage metagenome</name>
    <dbReference type="NCBI Taxonomy" id="410659"/>
    <lineage>
        <taxon>unclassified sequences</taxon>
        <taxon>metagenomes</taxon>
        <taxon>ecological metagenomes</taxon>
    </lineage>
</organism>
<gene>
    <name evidence="1" type="ORF">GALL_205900</name>
</gene>
<evidence type="ECO:0000313" key="1">
    <source>
        <dbReference type="EMBL" id="OIQ97332.1"/>
    </source>
</evidence>
<comment type="caution">
    <text evidence="1">The sequence shown here is derived from an EMBL/GenBank/DDBJ whole genome shotgun (WGS) entry which is preliminary data.</text>
</comment>
<sequence length="141" mass="16025">MTQKKGIDIINKVLDACYAVDKDSLFLMSLMHQYEDRGFLTKKQLAGLYDKAKKINEIPPGWLATIEAMIAKLPTRDRSPITKTFEPVVENETTAQQLTAILSKYPQHKAVLLLQSKFQKEHSLNAAETASLQKFYKLLVK</sequence>
<proteinExistence type="predicted"/>